<comment type="caution">
    <text evidence="4">The sequence shown here is derived from an EMBL/GenBank/DDBJ whole genome shotgun (WGS) entry which is preliminary data.</text>
</comment>
<feature type="domain" description="DDE Tnp4" evidence="3">
    <location>
        <begin position="3"/>
        <end position="99"/>
    </location>
</feature>
<reference evidence="4 5" key="1">
    <citation type="submission" date="2023-02" db="EMBL/GenBank/DDBJ databases">
        <title>LHISI_Scaffold_Assembly.</title>
        <authorList>
            <person name="Stuart O.P."/>
            <person name="Cleave R."/>
            <person name="Magrath M.J.L."/>
            <person name="Mikheyev A.S."/>
        </authorList>
    </citation>
    <scope>NUCLEOTIDE SEQUENCE [LARGE SCALE GENOMIC DNA]</scope>
    <source>
        <strain evidence="4">Daus_M_001</strain>
        <tissue evidence="4">Leg muscle</tissue>
    </source>
</reference>
<keyword evidence="2" id="KW-0479">Metal-binding</keyword>
<name>A0ABQ9IQD2_9NEOP</name>
<gene>
    <name evidence="4" type="ORF">PR048_003598</name>
</gene>
<evidence type="ECO:0000256" key="1">
    <source>
        <dbReference type="ARBA" id="ARBA00001968"/>
    </source>
</evidence>
<evidence type="ECO:0000313" key="4">
    <source>
        <dbReference type="EMBL" id="KAJ8898238.1"/>
    </source>
</evidence>
<dbReference type="InterPro" id="IPR027806">
    <property type="entry name" value="HARBI1_dom"/>
</dbReference>
<accession>A0ABQ9IQD2</accession>
<evidence type="ECO:0000256" key="2">
    <source>
        <dbReference type="ARBA" id="ARBA00022723"/>
    </source>
</evidence>
<sequence length="155" mass="17895">MADIGCNGRVSDGGVIEETTFDSKLKDEAFALRENLLKPFPRTDLTYETKIYNYRLCRARRCEENASGILASLLRIFRMTNHLEPYKVDYVVMAYVALHDFLRRRNRTQYTSGSMLDRGNLEEACVEAAGYKSNLNDVLIVFVMWARGILQQKHM</sequence>
<evidence type="ECO:0000259" key="3">
    <source>
        <dbReference type="Pfam" id="PF13359"/>
    </source>
</evidence>
<proteinExistence type="predicted"/>
<dbReference type="Proteomes" id="UP001159363">
    <property type="component" value="Chromosome 1"/>
</dbReference>
<dbReference type="EMBL" id="JARBHB010000001">
    <property type="protein sequence ID" value="KAJ8898238.1"/>
    <property type="molecule type" value="Genomic_DNA"/>
</dbReference>
<dbReference type="Pfam" id="PF13359">
    <property type="entry name" value="DDE_Tnp_4"/>
    <property type="match status" value="1"/>
</dbReference>
<comment type="cofactor">
    <cofactor evidence="1">
        <name>a divalent metal cation</name>
        <dbReference type="ChEBI" id="CHEBI:60240"/>
    </cofactor>
</comment>
<keyword evidence="5" id="KW-1185">Reference proteome</keyword>
<organism evidence="4 5">
    <name type="scientific">Dryococelus australis</name>
    <dbReference type="NCBI Taxonomy" id="614101"/>
    <lineage>
        <taxon>Eukaryota</taxon>
        <taxon>Metazoa</taxon>
        <taxon>Ecdysozoa</taxon>
        <taxon>Arthropoda</taxon>
        <taxon>Hexapoda</taxon>
        <taxon>Insecta</taxon>
        <taxon>Pterygota</taxon>
        <taxon>Neoptera</taxon>
        <taxon>Polyneoptera</taxon>
        <taxon>Phasmatodea</taxon>
        <taxon>Verophasmatodea</taxon>
        <taxon>Anareolatae</taxon>
        <taxon>Phasmatidae</taxon>
        <taxon>Eurycanthinae</taxon>
        <taxon>Dryococelus</taxon>
    </lineage>
</organism>
<protein>
    <recommendedName>
        <fullName evidence="3">DDE Tnp4 domain-containing protein</fullName>
    </recommendedName>
</protein>
<evidence type="ECO:0000313" key="5">
    <source>
        <dbReference type="Proteomes" id="UP001159363"/>
    </source>
</evidence>